<proteinExistence type="predicted"/>
<reference evidence="1 2" key="1">
    <citation type="submission" date="2023-03" db="EMBL/GenBank/DDBJ databases">
        <title>High recombination rates correlate with genetic variation in Cardiocondyla obscurior ants.</title>
        <authorList>
            <person name="Errbii M."/>
        </authorList>
    </citation>
    <scope>NUCLEOTIDE SEQUENCE [LARGE SCALE GENOMIC DNA]</scope>
    <source>
        <strain evidence="1">Alpha-2009</strain>
        <tissue evidence="1">Whole body</tissue>
    </source>
</reference>
<protein>
    <submittedName>
        <fullName evidence="1">Uncharacterized protein</fullName>
    </submittedName>
</protein>
<gene>
    <name evidence="1" type="ORF">PUN28_019949</name>
</gene>
<dbReference type="AlphaFoldDB" id="A0AAW2ECA2"/>
<keyword evidence="2" id="KW-1185">Reference proteome</keyword>
<organism evidence="1 2">
    <name type="scientific">Cardiocondyla obscurior</name>
    <dbReference type="NCBI Taxonomy" id="286306"/>
    <lineage>
        <taxon>Eukaryota</taxon>
        <taxon>Metazoa</taxon>
        <taxon>Ecdysozoa</taxon>
        <taxon>Arthropoda</taxon>
        <taxon>Hexapoda</taxon>
        <taxon>Insecta</taxon>
        <taxon>Pterygota</taxon>
        <taxon>Neoptera</taxon>
        <taxon>Endopterygota</taxon>
        <taxon>Hymenoptera</taxon>
        <taxon>Apocrita</taxon>
        <taxon>Aculeata</taxon>
        <taxon>Formicoidea</taxon>
        <taxon>Formicidae</taxon>
        <taxon>Myrmicinae</taxon>
        <taxon>Cardiocondyla</taxon>
    </lineage>
</organism>
<dbReference type="Proteomes" id="UP001430953">
    <property type="component" value="Unassembled WGS sequence"/>
</dbReference>
<sequence>MFSSIIKVYIHINLQIFIQIFSDYKTISLYFYIYAIASSVYTLNCNDKIIQIVPRAHLNYVHPTKQSFLTKHEYSLKKKIKLYITITT</sequence>
<evidence type="ECO:0000313" key="2">
    <source>
        <dbReference type="Proteomes" id="UP001430953"/>
    </source>
</evidence>
<name>A0AAW2ECA2_9HYME</name>
<accession>A0AAW2ECA2</accession>
<dbReference type="EMBL" id="JADYXP020000027">
    <property type="protein sequence ID" value="KAL0099871.1"/>
    <property type="molecule type" value="Genomic_DNA"/>
</dbReference>
<comment type="caution">
    <text evidence="1">The sequence shown here is derived from an EMBL/GenBank/DDBJ whole genome shotgun (WGS) entry which is preliminary data.</text>
</comment>
<evidence type="ECO:0000313" key="1">
    <source>
        <dbReference type="EMBL" id="KAL0099871.1"/>
    </source>
</evidence>